<reference evidence="1" key="2">
    <citation type="journal article" date="2015" name="Data Brief">
        <title>Shoot transcriptome of the giant reed, Arundo donax.</title>
        <authorList>
            <person name="Barrero R.A."/>
            <person name="Guerrero F.D."/>
            <person name="Moolhuijzen P."/>
            <person name="Goolsby J.A."/>
            <person name="Tidwell J."/>
            <person name="Bellgard S.E."/>
            <person name="Bellgard M.I."/>
        </authorList>
    </citation>
    <scope>NUCLEOTIDE SEQUENCE</scope>
    <source>
        <tissue evidence="1">Shoot tissue taken approximately 20 cm above the soil surface</tissue>
    </source>
</reference>
<name>A0A0A9ASA2_ARUDO</name>
<organism evidence="1">
    <name type="scientific">Arundo donax</name>
    <name type="common">Giant reed</name>
    <name type="synonym">Donax arundinaceus</name>
    <dbReference type="NCBI Taxonomy" id="35708"/>
    <lineage>
        <taxon>Eukaryota</taxon>
        <taxon>Viridiplantae</taxon>
        <taxon>Streptophyta</taxon>
        <taxon>Embryophyta</taxon>
        <taxon>Tracheophyta</taxon>
        <taxon>Spermatophyta</taxon>
        <taxon>Magnoliopsida</taxon>
        <taxon>Liliopsida</taxon>
        <taxon>Poales</taxon>
        <taxon>Poaceae</taxon>
        <taxon>PACMAD clade</taxon>
        <taxon>Arundinoideae</taxon>
        <taxon>Arundineae</taxon>
        <taxon>Arundo</taxon>
    </lineage>
</organism>
<reference evidence="1" key="1">
    <citation type="submission" date="2014-09" db="EMBL/GenBank/DDBJ databases">
        <authorList>
            <person name="Magalhaes I.L.F."/>
            <person name="Oliveira U."/>
            <person name="Santos F.R."/>
            <person name="Vidigal T.H.D.A."/>
            <person name="Brescovit A.D."/>
            <person name="Santos A.J."/>
        </authorList>
    </citation>
    <scope>NUCLEOTIDE SEQUENCE</scope>
    <source>
        <tissue evidence="1">Shoot tissue taken approximately 20 cm above the soil surface</tissue>
    </source>
</reference>
<dbReference type="AlphaFoldDB" id="A0A0A9ASA2"/>
<sequence length="31" mass="3701">MFTEFTLLPYLAGLNLKGWPTKSDLQMKWDR</sequence>
<accession>A0A0A9ASA2</accession>
<proteinExistence type="predicted"/>
<dbReference type="EMBL" id="GBRH01246095">
    <property type="protein sequence ID" value="JAD51800.1"/>
    <property type="molecule type" value="Transcribed_RNA"/>
</dbReference>
<protein>
    <submittedName>
        <fullName evidence="1">Uncharacterized protein</fullName>
    </submittedName>
</protein>
<evidence type="ECO:0000313" key="1">
    <source>
        <dbReference type="EMBL" id="JAD51800.1"/>
    </source>
</evidence>